<evidence type="ECO:0000313" key="1">
    <source>
        <dbReference type="EMBL" id="EIA07895.1"/>
    </source>
</evidence>
<dbReference type="AlphaFoldDB" id="H7FU43"/>
<name>H7FU43_FLAFP</name>
<evidence type="ECO:0000313" key="2">
    <source>
        <dbReference type="Proteomes" id="UP000005566"/>
    </source>
</evidence>
<gene>
    <name evidence="1" type="ORF">HJ01_02763</name>
</gene>
<dbReference type="PATRIC" id="fig|1086011.3.peg.2705"/>
<reference evidence="1 2" key="1">
    <citation type="journal article" date="2014" name="Acta Crystallogr. D">
        <title>Structure-based characterization and antifreeze properties of a hyperactive ice-binding protein from the Antarctic bacterium Flavobacterium frigoris PS1.</title>
        <authorList>
            <person name="Do H."/>
            <person name="Kim S.J."/>
            <person name="Kim H.J."/>
            <person name="Lee J.H."/>
        </authorList>
    </citation>
    <scope>NUCLEOTIDE SEQUENCE [LARGE SCALE GENOMIC DNA]</scope>
    <source>
        <strain evidence="1 2">PS1</strain>
    </source>
</reference>
<dbReference type="EMBL" id="AHKF01000020">
    <property type="protein sequence ID" value="EIA07895.1"/>
    <property type="molecule type" value="Genomic_DNA"/>
</dbReference>
<protein>
    <submittedName>
        <fullName evidence="1">Uncharacterized protein</fullName>
    </submittedName>
</protein>
<comment type="caution">
    <text evidence="1">The sequence shown here is derived from an EMBL/GenBank/DDBJ whole genome shotgun (WGS) entry which is preliminary data.</text>
</comment>
<keyword evidence="2" id="KW-1185">Reference proteome</keyword>
<accession>H7FU43</accession>
<proteinExistence type="predicted"/>
<dbReference type="STRING" id="1086011.HJ01_02763"/>
<organism evidence="1 2">
    <name type="scientific">Flavobacterium frigoris (strain PS1)</name>
    <dbReference type="NCBI Taxonomy" id="1086011"/>
    <lineage>
        <taxon>Bacteria</taxon>
        <taxon>Pseudomonadati</taxon>
        <taxon>Bacteroidota</taxon>
        <taxon>Flavobacteriia</taxon>
        <taxon>Flavobacteriales</taxon>
        <taxon>Flavobacteriaceae</taxon>
        <taxon>Flavobacterium</taxon>
    </lineage>
</organism>
<dbReference type="Proteomes" id="UP000005566">
    <property type="component" value="Unassembled WGS sequence"/>
</dbReference>
<sequence length="41" mass="4740">MGGKRTTKSSPKQMLTHKSNFSDRCAAHFYFKNQDLFFGNI</sequence>